<evidence type="ECO:0000256" key="8">
    <source>
        <dbReference type="ARBA" id="ARBA00023242"/>
    </source>
</evidence>
<dbReference type="FunFam" id="3.30.160.60:FF:000012">
    <property type="entry name" value="RB-associated KRAB zinc finger protein-like"/>
    <property type="match status" value="1"/>
</dbReference>
<dbReference type="GO" id="GO:0000981">
    <property type="term" value="F:DNA-binding transcription factor activity, RNA polymerase II-specific"/>
    <property type="evidence" value="ECO:0007669"/>
    <property type="project" value="TreeGrafter"/>
</dbReference>
<evidence type="ECO:0000256" key="1">
    <source>
        <dbReference type="ARBA" id="ARBA00004123"/>
    </source>
</evidence>
<evidence type="ECO:0000256" key="2">
    <source>
        <dbReference type="ARBA" id="ARBA00022723"/>
    </source>
</evidence>
<accession>A0A9P0JS55</accession>
<feature type="domain" description="C2H2-type" evidence="10">
    <location>
        <begin position="75"/>
        <end position="121"/>
    </location>
</feature>
<keyword evidence="2" id="KW-0479">Metal-binding</keyword>
<dbReference type="Proteomes" id="UP001152888">
    <property type="component" value="Unassembled WGS sequence"/>
</dbReference>
<keyword evidence="8" id="KW-0539">Nucleus</keyword>
<comment type="caution">
    <text evidence="11">The sequence shown here is derived from an EMBL/GenBank/DDBJ whole genome shotgun (WGS) entry which is preliminary data.</text>
</comment>
<name>A0A9P0JS55_ACAOB</name>
<comment type="subcellular location">
    <subcellularLocation>
        <location evidence="1">Nucleus</location>
    </subcellularLocation>
</comment>
<dbReference type="AlphaFoldDB" id="A0A9P0JS55"/>
<dbReference type="OrthoDB" id="6077919at2759"/>
<evidence type="ECO:0000313" key="12">
    <source>
        <dbReference type="Proteomes" id="UP001152888"/>
    </source>
</evidence>
<dbReference type="Pfam" id="PF00096">
    <property type="entry name" value="zf-C2H2"/>
    <property type="match status" value="3"/>
</dbReference>
<dbReference type="SMART" id="SM00355">
    <property type="entry name" value="ZnF_C2H2"/>
    <property type="match status" value="3"/>
</dbReference>
<dbReference type="GO" id="GO:0000978">
    <property type="term" value="F:RNA polymerase II cis-regulatory region sequence-specific DNA binding"/>
    <property type="evidence" value="ECO:0007669"/>
    <property type="project" value="TreeGrafter"/>
</dbReference>
<sequence length="142" mass="16472">MSKRGCIEHMYYKHSINAFSCYTCGKTFPRKSNLINHTQSHSGERPYICQHCGRGFRTKSNLNSHVTTHTVKSTVECKDCSKTFRFKASFIKHNLCRFILVTLIRTTLMTLDRRIHTGDKPYACTKSLLIKSSADEYWREAI</sequence>
<protein>
    <recommendedName>
        <fullName evidence="10">C2H2-type domain-containing protein</fullName>
    </recommendedName>
</protein>
<dbReference type="PROSITE" id="PS50157">
    <property type="entry name" value="ZINC_FINGER_C2H2_2"/>
    <property type="match status" value="3"/>
</dbReference>
<evidence type="ECO:0000256" key="5">
    <source>
        <dbReference type="ARBA" id="ARBA00022833"/>
    </source>
</evidence>
<organism evidence="11 12">
    <name type="scientific">Acanthoscelides obtectus</name>
    <name type="common">Bean weevil</name>
    <name type="synonym">Bruchus obtectus</name>
    <dbReference type="NCBI Taxonomy" id="200917"/>
    <lineage>
        <taxon>Eukaryota</taxon>
        <taxon>Metazoa</taxon>
        <taxon>Ecdysozoa</taxon>
        <taxon>Arthropoda</taxon>
        <taxon>Hexapoda</taxon>
        <taxon>Insecta</taxon>
        <taxon>Pterygota</taxon>
        <taxon>Neoptera</taxon>
        <taxon>Endopterygota</taxon>
        <taxon>Coleoptera</taxon>
        <taxon>Polyphaga</taxon>
        <taxon>Cucujiformia</taxon>
        <taxon>Chrysomeloidea</taxon>
        <taxon>Chrysomelidae</taxon>
        <taxon>Bruchinae</taxon>
        <taxon>Bruchini</taxon>
        <taxon>Acanthoscelides</taxon>
    </lineage>
</organism>
<keyword evidence="12" id="KW-1185">Reference proteome</keyword>
<dbReference type="GO" id="GO:0005634">
    <property type="term" value="C:nucleus"/>
    <property type="evidence" value="ECO:0007669"/>
    <property type="project" value="UniProtKB-SubCell"/>
</dbReference>
<keyword evidence="5" id="KW-0862">Zinc</keyword>
<evidence type="ECO:0000313" key="11">
    <source>
        <dbReference type="EMBL" id="CAH1959315.1"/>
    </source>
</evidence>
<evidence type="ECO:0000256" key="3">
    <source>
        <dbReference type="ARBA" id="ARBA00022737"/>
    </source>
</evidence>
<evidence type="ECO:0000256" key="6">
    <source>
        <dbReference type="ARBA" id="ARBA00023015"/>
    </source>
</evidence>
<evidence type="ECO:0000256" key="7">
    <source>
        <dbReference type="ARBA" id="ARBA00023163"/>
    </source>
</evidence>
<keyword evidence="6" id="KW-0805">Transcription regulation</keyword>
<dbReference type="Gene3D" id="3.30.160.60">
    <property type="entry name" value="Classic Zinc Finger"/>
    <property type="match status" value="3"/>
</dbReference>
<dbReference type="PANTHER" id="PTHR23226">
    <property type="entry name" value="ZINC FINGER AND SCAN DOMAIN-CONTAINING"/>
    <property type="match status" value="1"/>
</dbReference>
<proteinExistence type="predicted"/>
<gene>
    <name evidence="11" type="ORF">ACAOBT_LOCUS3114</name>
</gene>
<dbReference type="GO" id="GO:0008270">
    <property type="term" value="F:zinc ion binding"/>
    <property type="evidence" value="ECO:0007669"/>
    <property type="project" value="UniProtKB-KW"/>
</dbReference>
<dbReference type="EMBL" id="CAKOFQ010006681">
    <property type="protein sequence ID" value="CAH1959315.1"/>
    <property type="molecule type" value="Genomic_DNA"/>
</dbReference>
<dbReference type="FunFam" id="3.30.160.60:FF:002169">
    <property type="entry name" value="Zgc:174573"/>
    <property type="match status" value="1"/>
</dbReference>
<reference evidence="11" key="1">
    <citation type="submission" date="2022-03" db="EMBL/GenBank/DDBJ databases">
        <authorList>
            <person name="Sayadi A."/>
        </authorList>
    </citation>
    <scope>NUCLEOTIDE SEQUENCE</scope>
</reference>
<feature type="domain" description="C2H2-type" evidence="10">
    <location>
        <begin position="19"/>
        <end position="46"/>
    </location>
</feature>
<evidence type="ECO:0000259" key="10">
    <source>
        <dbReference type="PROSITE" id="PS50157"/>
    </source>
</evidence>
<keyword evidence="3" id="KW-0677">Repeat</keyword>
<keyword evidence="7" id="KW-0804">Transcription</keyword>
<evidence type="ECO:0000256" key="9">
    <source>
        <dbReference type="PROSITE-ProRule" id="PRU00042"/>
    </source>
</evidence>
<evidence type="ECO:0000256" key="4">
    <source>
        <dbReference type="ARBA" id="ARBA00022771"/>
    </source>
</evidence>
<feature type="domain" description="C2H2-type" evidence="10">
    <location>
        <begin position="47"/>
        <end position="74"/>
    </location>
</feature>
<keyword evidence="4 9" id="KW-0863">Zinc-finger</keyword>
<dbReference type="PANTHER" id="PTHR23226:SF416">
    <property type="entry name" value="FI01424P"/>
    <property type="match status" value="1"/>
</dbReference>
<dbReference type="PROSITE" id="PS00028">
    <property type="entry name" value="ZINC_FINGER_C2H2_1"/>
    <property type="match status" value="2"/>
</dbReference>
<dbReference type="InterPro" id="IPR013087">
    <property type="entry name" value="Znf_C2H2_type"/>
</dbReference>
<dbReference type="SUPFAM" id="SSF57667">
    <property type="entry name" value="beta-beta-alpha zinc fingers"/>
    <property type="match status" value="2"/>
</dbReference>
<dbReference type="InterPro" id="IPR036236">
    <property type="entry name" value="Znf_C2H2_sf"/>
</dbReference>